<protein>
    <submittedName>
        <fullName evidence="2">Putative metalloprotease with PDZ domain</fullName>
    </submittedName>
</protein>
<dbReference type="InterPro" id="IPR036034">
    <property type="entry name" value="PDZ_sf"/>
</dbReference>
<dbReference type="Pfam" id="PF05299">
    <property type="entry name" value="Peptidase_M61"/>
    <property type="match status" value="1"/>
</dbReference>
<accession>A0A4R6IDK0</accession>
<dbReference type="GO" id="GO:0006508">
    <property type="term" value="P:proteolysis"/>
    <property type="evidence" value="ECO:0007669"/>
    <property type="project" value="UniProtKB-KW"/>
</dbReference>
<dbReference type="InterPro" id="IPR007963">
    <property type="entry name" value="Peptidase_M61_catalytic"/>
</dbReference>
<dbReference type="Gene3D" id="2.30.42.10">
    <property type="match status" value="1"/>
</dbReference>
<dbReference type="SMART" id="SM00228">
    <property type="entry name" value="PDZ"/>
    <property type="match status" value="1"/>
</dbReference>
<organism evidence="2 3">
    <name type="scientific">Pedobacter duraquae</name>
    <dbReference type="NCBI Taxonomy" id="425511"/>
    <lineage>
        <taxon>Bacteria</taxon>
        <taxon>Pseudomonadati</taxon>
        <taxon>Bacteroidota</taxon>
        <taxon>Sphingobacteriia</taxon>
        <taxon>Sphingobacteriales</taxon>
        <taxon>Sphingobacteriaceae</taxon>
        <taxon>Pedobacter</taxon>
    </lineage>
</organism>
<dbReference type="SUPFAM" id="SSF50156">
    <property type="entry name" value="PDZ domain-like"/>
    <property type="match status" value="1"/>
</dbReference>
<dbReference type="Pfam" id="PF13180">
    <property type="entry name" value="PDZ_2"/>
    <property type="match status" value="1"/>
</dbReference>
<proteinExistence type="predicted"/>
<dbReference type="InterPro" id="IPR040756">
    <property type="entry name" value="Peptidase_M61_N"/>
</dbReference>
<dbReference type="EMBL" id="SNWM01000006">
    <property type="protein sequence ID" value="TDO19628.1"/>
    <property type="molecule type" value="Genomic_DNA"/>
</dbReference>
<dbReference type="SUPFAM" id="SSF55486">
    <property type="entry name" value="Metalloproteases ('zincins'), catalytic domain"/>
    <property type="match status" value="1"/>
</dbReference>
<dbReference type="InterPro" id="IPR001478">
    <property type="entry name" value="PDZ"/>
</dbReference>
<keyword evidence="2" id="KW-0378">Hydrolase</keyword>
<dbReference type="Gene3D" id="1.10.390.10">
    <property type="entry name" value="Neutral Protease Domain 2"/>
    <property type="match status" value="1"/>
</dbReference>
<evidence type="ECO:0000259" key="1">
    <source>
        <dbReference type="PROSITE" id="PS50106"/>
    </source>
</evidence>
<keyword evidence="2" id="KW-0645">Protease</keyword>
<keyword evidence="2" id="KW-0482">Metalloprotease</keyword>
<feature type="domain" description="PDZ" evidence="1">
    <location>
        <begin position="475"/>
        <end position="558"/>
    </location>
</feature>
<sequence length="597" mass="65798">MFGKKAAIGLVVLLALGMTAKSEVKIGFEVSFTEPQAHYAEVEMNIAGISKDFIDVKMPVWAPGSYLIREFSKGVEGFKATSAGKALRVEKVRKNIWRIYSAKAAQVKVNYRVYAFEISVRTAFIDASHAFLSSTGIFMYPDGYLKSPSTVKVIPYSGWTKVSTGLEPVSGSAFTYRASDFDILFDSPIEVGTQDVFDFMASGVKHEVAMYGGGNYDKEKLKVDMAKVIEQETAMYGENPNKHYTFIVHNYATGGGGLEHLNSTVLGASRNQYTTERGYNGFLELVAHEYHHLWNVKRLRPVALGPFDYDNENYTANLWIAEGFTAYYENKFMLRAGFINSDNFVTRMGDAVAGVENTIGAKVQSASAASYDAWIKQYRPNENSGNTSVSYYTKGEVIGLLMDLEIAHATKGTKSLDDVMKAMYLQCKTLKRGYTDAEFKAMVEKISGISFATFYEKYVNGVQPADYTTYLGYAGVQVNNANAGKSIPYLGVASKKTEGKIMITSVARNSAAWVDGINVNDEIISINDVPVEAAIERMPVITGSKVGDVLKVTLKRDGTTRDFKVTLKASPNIKLVSQIDPNATDAQKAVLKRWMGI</sequence>
<dbReference type="OrthoDB" id="9778516at2"/>
<keyword evidence="3" id="KW-1185">Reference proteome</keyword>
<dbReference type="InterPro" id="IPR027268">
    <property type="entry name" value="Peptidase_M4/M1_CTD_sf"/>
</dbReference>
<dbReference type="InterPro" id="IPR024191">
    <property type="entry name" value="Peptidase_M61"/>
</dbReference>
<name>A0A4R6IDK0_9SPHI</name>
<dbReference type="GO" id="GO:0008237">
    <property type="term" value="F:metallopeptidase activity"/>
    <property type="evidence" value="ECO:0007669"/>
    <property type="project" value="UniProtKB-KW"/>
</dbReference>
<evidence type="ECO:0000313" key="3">
    <source>
        <dbReference type="Proteomes" id="UP000295499"/>
    </source>
</evidence>
<dbReference type="Proteomes" id="UP000295499">
    <property type="component" value="Unassembled WGS sequence"/>
</dbReference>
<dbReference type="AlphaFoldDB" id="A0A4R6IDK0"/>
<gene>
    <name evidence="2" type="ORF">CLV32_4251</name>
</gene>
<dbReference type="Gene3D" id="2.60.40.3650">
    <property type="match status" value="1"/>
</dbReference>
<reference evidence="2 3" key="1">
    <citation type="submission" date="2019-03" db="EMBL/GenBank/DDBJ databases">
        <title>Genomic Encyclopedia of Archaeal and Bacterial Type Strains, Phase II (KMG-II): from individual species to whole genera.</title>
        <authorList>
            <person name="Goeker M."/>
        </authorList>
    </citation>
    <scope>NUCLEOTIDE SEQUENCE [LARGE SCALE GENOMIC DNA]</scope>
    <source>
        <strain evidence="2 3">DSM 19034</strain>
    </source>
</reference>
<dbReference type="Pfam" id="PF17899">
    <property type="entry name" value="Peptidase_M61_N"/>
    <property type="match status" value="1"/>
</dbReference>
<evidence type="ECO:0000313" key="2">
    <source>
        <dbReference type="EMBL" id="TDO19628.1"/>
    </source>
</evidence>
<dbReference type="PROSITE" id="PS50106">
    <property type="entry name" value="PDZ"/>
    <property type="match status" value="1"/>
</dbReference>
<comment type="caution">
    <text evidence="2">The sequence shown here is derived from an EMBL/GenBank/DDBJ whole genome shotgun (WGS) entry which is preliminary data.</text>
</comment>
<dbReference type="RefSeq" id="WP_133558847.1">
    <property type="nucleotide sequence ID" value="NZ_SNWM01000006.1"/>
</dbReference>
<dbReference type="PIRSF" id="PIRSF016493">
    <property type="entry name" value="Glycyl_aminpptds"/>
    <property type="match status" value="1"/>
</dbReference>